<dbReference type="InterPro" id="IPR052472">
    <property type="entry name" value="MORN3"/>
</dbReference>
<feature type="region of interest" description="Disordered" evidence="6">
    <location>
        <begin position="1"/>
        <end position="30"/>
    </location>
</feature>
<evidence type="ECO:0000256" key="3">
    <source>
        <dbReference type="ARBA" id="ARBA00023329"/>
    </source>
</evidence>
<dbReference type="VEuPathDB" id="CryptoDB:Vbra_620"/>
<dbReference type="PANTHER" id="PTHR46511:SF1">
    <property type="entry name" value="MORN REPEAT-CONTAINING PROTEIN 3"/>
    <property type="match status" value="1"/>
</dbReference>
<protein>
    <recommendedName>
        <fullName evidence="4">MORN repeat-containing protein 3</fullName>
    </recommendedName>
</protein>
<comment type="function">
    <text evidence="5">Assembles a suppression complex (suppresome) by tethering SIRT1 and MDM2 to regulate composite modifications of p53/TP53. Confers both deacetylation-mediated functional inactivation, by SIRT1, and ubiquitination-dependent degradation, by MDM2, of p53/TP53, promoting a proliferative and cell survival behaviors. May play a role in the regulation of spermatogenesis.</text>
</comment>
<dbReference type="AlphaFoldDB" id="A0A0G4FNG0"/>
<dbReference type="EMBL" id="CDMY01000469">
    <property type="protein sequence ID" value="CEM15746.1"/>
    <property type="molecule type" value="Genomic_DNA"/>
</dbReference>
<dbReference type="Pfam" id="PF02493">
    <property type="entry name" value="MORN"/>
    <property type="match status" value="4"/>
</dbReference>
<proteinExistence type="predicted"/>
<dbReference type="InterPro" id="IPR003409">
    <property type="entry name" value="MORN"/>
</dbReference>
<evidence type="ECO:0000256" key="5">
    <source>
        <dbReference type="ARBA" id="ARBA00045851"/>
    </source>
</evidence>
<gene>
    <name evidence="7" type="ORF">Vbra_620</name>
</gene>
<keyword evidence="2" id="KW-0677">Repeat</keyword>
<evidence type="ECO:0000256" key="4">
    <source>
        <dbReference type="ARBA" id="ARBA00039854"/>
    </source>
</evidence>
<name>A0A0G4FNG0_VITBC</name>
<feature type="compositionally biased region" description="Basic and acidic residues" evidence="6">
    <location>
        <begin position="11"/>
        <end position="26"/>
    </location>
</feature>
<accession>A0A0G4FNG0</accession>
<dbReference type="Proteomes" id="UP000041254">
    <property type="component" value="Unassembled WGS sequence"/>
</dbReference>
<dbReference type="GO" id="GO:0001669">
    <property type="term" value="C:acrosomal vesicle"/>
    <property type="evidence" value="ECO:0007669"/>
    <property type="project" value="UniProtKB-SubCell"/>
</dbReference>
<dbReference type="Gene3D" id="2.20.110.10">
    <property type="entry name" value="Histone H3 K4-specific methyltransferase SET7/9 N-terminal domain"/>
    <property type="match status" value="1"/>
</dbReference>
<dbReference type="SMART" id="SM00698">
    <property type="entry name" value="MORN"/>
    <property type="match status" value="3"/>
</dbReference>
<evidence type="ECO:0000256" key="1">
    <source>
        <dbReference type="ARBA" id="ARBA00004218"/>
    </source>
</evidence>
<sequence length="225" mass="25626">MTKQQLIDEISGQRDEYKRERDEWKQRSQQAEAECRDWKRRCEEAEAKLKAFEQGPSLASLHWEGGMYHGNVRNKMPHGEGTLRTLDGQNSLYEGQWADGKRDGKGKQYAPCQLGKETKICLVYEGDFVNGKRHGQGKAFYEWHGPVLWFDGEWRDGLAYSGTLFRDGDGVGQKNADGSPRWPIKPIRWQAGQKIPNTDLCGWGYALHQCLRDQGVSGYFPAGAL</sequence>
<evidence type="ECO:0000313" key="7">
    <source>
        <dbReference type="EMBL" id="CEM15746.1"/>
    </source>
</evidence>
<dbReference type="PhylomeDB" id="A0A0G4FNG0"/>
<dbReference type="PANTHER" id="PTHR46511">
    <property type="entry name" value="MORN REPEAT-CONTAINING PROTEIN 3"/>
    <property type="match status" value="1"/>
</dbReference>
<dbReference type="OrthoDB" id="294378at2759"/>
<keyword evidence="8" id="KW-1185">Reference proteome</keyword>
<evidence type="ECO:0000256" key="2">
    <source>
        <dbReference type="ARBA" id="ARBA00022737"/>
    </source>
</evidence>
<dbReference type="InParanoid" id="A0A0G4FNG0"/>
<reference evidence="7 8" key="1">
    <citation type="submission" date="2014-11" db="EMBL/GenBank/DDBJ databases">
        <authorList>
            <person name="Zhu J."/>
            <person name="Qi W."/>
            <person name="Song R."/>
        </authorList>
    </citation>
    <scope>NUCLEOTIDE SEQUENCE [LARGE SCALE GENOMIC DNA]</scope>
</reference>
<organism evidence="7 8">
    <name type="scientific">Vitrella brassicaformis (strain CCMP3155)</name>
    <dbReference type="NCBI Taxonomy" id="1169540"/>
    <lineage>
        <taxon>Eukaryota</taxon>
        <taxon>Sar</taxon>
        <taxon>Alveolata</taxon>
        <taxon>Colpodellida</taxon>
        <taxon>Vitrellaceae</taxon>
        <taxon>Vitrella</taxon>
    </lineage>
</organism>
<evidence type="ECO:0000313" key="8">
    <source>
        <dbReference type="Proteomes" id="UP000041254"/>
    </source>
</evidence>
<evidence type="ECO:0000256" key="6">
    <source>
        <dbReference type="SAM" id="MobiDB-lite"/>
    </source>
</evidence>
<comment type="subcellular location">
    <subcellularLocation>
        <location evidence="1">Cytoplasmic vesicle</location>
        <location evidence="1">Secretory vesicle</location>
        <location evidence="1">Acrosome</location>
    </subcellularLocation>
</comment>
<keyword evidence="3" id="KW-0968">Cytoplasmic vesicle</keyword>
<dbReference type="SUPFAM" id="SSF82185">
    <property type="entry name" value="Histone H3 K4-specific methyltransferase SET7/9 N-terminal domain"/>
    <property type="match status" value="1"/>
</dbReference>